<proteinExistence type="predicted"/>
<accession>A0A4U0RME3</accession>
<sequence length="71" mass="7069">MSAEFGRTLERFGLRRSAGDFAGAVGGEVGDGEDRLAGPLLRAEAAASAADADDLFDAGGLASLAGGGDRR</sequence>
<dbReference type="RefSeq" id="WP_136730812.1">
    <property type="nucleotide sequence ID" value="NZ_SUMC01000165.1"/>
</dbReference>
<evidence type="ECO:0000313" key="2">
    <source>
        <dbReference type="Proteomes" id="UP000305778"/>
    </source>
</evidence>
<reference evidence="1 2" key="1">
    <citation type="submission" date="2019-04" db="EMBL/GenBank/DDBJ databases">
        <title>Streptomyces oryziradicis sp. nov., a novel actinomycete isolated from rhizosphere soil of rice (Oryza sativa L.).</title>
        <authorList>
            <person name="Li C."/>
        </authorList>
    </citation>
    <scope>NUCLEOTIDE SEQUENCE [LARGE SCALE GENOMIC DNA]</scope>
    <source>
        <strain evidence="1 2">NEAU-C40</strain>
    </source>
</reference>
<dbReference type="AlphaFoldDB" id="A0A4U0RME3"/>
<dbReference type="EMBL" id="SUMC01000165">
    <property type="protein sequence ID" value="TJZ96262.1"/>
    <property type="molecule type" value="Genomic_DNA"/>
</dbReference>
<keyword evidence="2" id="KW-1185">Reference proteome</keyword>
<evidence type="ECO:0000313" key="1">
    <source>
        <dbReference type="EMBL" id="TJZ96262.1"/>
    </source>
</evidence>
<gene>
    <name evidence="1" type="ORF">FCI23_51220</name>
</gene>
<organism evidence="1 2">
    <name type="scientific">Actinacidiphila oryziradicis</name>
    <dbReference type="NCBI Taxonomy" id="2571141"/>
    <lineage>
        <taxon>Bacteria</taxon>
        <taxon>Bacillati</taxon>
        <taxon>Actinomycetota</taxon>
        <taxon>Actinomycetes</taxon>
        <taxon>Kitasatosporales</taxon>
        <taxon>Streptomycetaceae</taxon>
        <taxon>Actinacidiphila</taxon>
    </lineage>
</organism>
<protein>
    <submittedName>
        <fullName evidence="1">Uncharacterized protein</fullName>
    </submittedName>
</protein>
<comment type="caution">
    <text evidence="1">The sequence shown here is derived from an EMBL/GenBank/DDBJ whole genome shotgun (WGS) entry which is preliminary data.</text>
</comment>
<dbReference type="Proteomes" id="UP000305778">
    <property type="component" value="Unassembled WGS sequence"/>
</dbReference>
<name>A0A4U0RME3_9ACTN</name>